<dbReference type="HOGENOM" id="CLU_1811439_0_0_2"/>
<accession>F0T685</accession>
<name>F0T685_METLA</name>
<dbReference type="OrthoDB" id="71553at2157"/>
<dbReference type="RefSeq" id="WP_013644751.1">
    <property type="nucleotide sequence ID" value="NC_015216.1"/>
</dbReference>
<evidence type="ECO:0000313" key="2">
    <source>
        <dbReference type="EMBL" id="ADZ09400.1"/>
    </source>
</evidence>
<dbReference type="GeneID" id="10277606"/>
<evidence type="ECO:0008006" key="4">
    <source>
        <dbReference type="Google" id="ProtNLM"/>
    </source>
</evidence>
<keyword evidence="1" id="KW-1133">Transmembrane helix</keyword>
<gene>
    <name evidence="2" type="ordered locus">Metbo_1156</name>
</gene>
<evidence type="ECO:0000256" key="1">
    <source>
        <dbReference type="SAM" id="Phobius"/>
    </source>
</evidence>
<proteinExistence type="predicted"/>
<keyword evidence="1" id="KW-0812">Transmembrane</keyword>
<evidence type="ECO:0000313" key="3">
    <source>
        <dbReference type="Proteomes" id="UP000007490"/>
    </source>
</evidence>
<reference evidence="3" key="1">
    <citation type="submission" date="2011-02" db="EMBL/GenBank/DDBJ databases">
        <title>Complete sequence of Methanobacterium sp. AL-21.</title>
        <authorList>
            <consortium name="US DOE Joint Genome Institute"/>
            <person name="Lucas S."/>
            <person name="Copeland A."/>
            <person name="Lapidus A."/>
            <person name="Cheng J.-F."/>
            <person name="Goodwin L."/>
            <person name="Pitluck S."/>
            <person name="Chertkov O."/>
            <person name="Detter J.C."/>
            <person name="Han C."/>
            <person name="Tapia R."/>
            <person name="Land M."/>
            <person name="Hauser L."/>
            <person name="Kyrpides N."/>
            <person name="Ivanova N."/>
            <person name="Mikhailova N."/>
            <person name="Pagani I."/>
            <person name="Cadillo-Quiroz H."/>
            <person name="Imachi H."/>
            <person name="Zinder S."/>
            <person name="Liu W."/>
            <person name="Woyke T."/>
        </authorList>
    </citation>
    <scope>NUCLEOTIDE SEQUENCE [LARGE SCALE GENOMIC DNA]</scope>
    <source>
        <strain evidence="3">AL-21</strain>
    </source>
</reference>
<dbReference type="AlphaFoldDB" id="F0T685"/>
<protein>
    <recommendedName>
        <fullName evidence="4">Propeptide PepSY amd peptidase M4</fullName>
    </recommendedName>
</protein>
<keyword evidence="3" id="KW-1185">Reference proteome</keyword>
<reference evidence="2 3" key="2">
    <citation type="journal article" date="2014" name="Int. J. Syst. Evol. Microbiol.">
        <title>Methanobacterium paludis sp. nov. and a novel strain of Methanobacterium lacus isolated from northern peatlands.</title>
        <authorList>
            <person name="Cadillo-Quiroz H."/>
            <person name="Brauer S.L."/>
            <person name="Goodson N."/>
            <person name="Yavitt J.B."/>
            <person name="Zinder S.H."/>
        </authorList>
    </citation>
    <scope>NUCLEOTIDE SEQUENCE [LARGE SCALE GENOMIC DNA]</scope>
    <source>
        <strain evidence="2 3">AL-21</strain>
    </source>
</reference>
<keyword evidence="1" id="KW-0472">Membrane</keyword>
<feature type="transmembrane region" description="Helical" evidence="1">
    <location>
        <begin position="12"/>
        <end position="31"/>
    </location>
</feature>
<dbReference type="KEGG" id="mel:Metbo_1156"/>
<organism evidence="2 3">
    <name type="scientific">Methanobacterium lacus (strain AL-21)</name>
    <dbReference type="NCBI Taxonomy" id="877455"/>
    <lineage>
        <taxon>Archaea</taxon>
        <taxon>Methanobacteriati</taxon>
        <taxon>Methanobacteriota</taxon>
        <taxon>Methanomada group</taxon>
        <taxon>Methanobacteria</taxon>
        <taxon>Methanobacteriales</taxon>
        <taxon>Methanobacteriaceae</taxon>
        <taxon>Methanobacterium</taxon>
    </lineage>
</organism>
<dbReference type="Proteomes" id="UP000007490">
    <property type="component" value="Chromosome"/>
</dbReference>
<dbReference type="eggNOG" id="arCOG10451">
    <property type="taxonomic scope" value="Archaea"/>
</dbReference>
<dbReference type="STRING" id="877455.Metbo_1156"/>
<dbReference type="EMBL" id="CP002551">
    <property type="protein sequence ID" value="ADZ09400.1"/>
    <property type="molecule type" value="Genomic_DNA"/>
</dbReference>
<sequence length="134" mass="13993">MDLKEGWEKKALIGLGAVVVIIILYSYFAPYTGTPDNITQPQVTSTGSVTPVTFVSPSNNNSTNSSLNGNFTITAAQAQQIATNANPGYTISSTNQANIAVNGTQYSAWILSLSNGTASKTVYVNAANGNILTV</sequence>